<dbReference type="InterPro" id="IPR053781">
    <property type="entry name" value="F-box_AtFBL13-like"/>
</dbReference>
<dbReference type="PANTHER" id="PTHR31293:SF23">
    <property type="entry name" value="F-BOX DOMAIN-CONTAINING PROTEIN"/>
    <property type="match status" value="1"/>
</dbReference>
<gene>
    <name evidence="2" type="primary">A04p026490.1_BraROA</name>
    <name evidence="2" type="ORF">IGI04_016202</name>
</gene>
<reference evidence="2 3" key="1">
    <citation type="submission" date="2021-03" db="EMBL/GenBank/DDBJ databases">
        <authorList>
            <person name="King G.J."/>
            <person name="Bancroft I."/>
            <person name="Baten A."/>
            <person name="Bloomfield J."/>
            <person name="Borpatragohain P."/>
            <person name="He Z."/>
            <person name="Irish N."/>
            <person name="Irwin J."/>
            <person name="Liu K."/>
            <person name="Mauleon R.P."/>
            <person name="Moore J."/>
            <person name="Morris R."/>
            <person name="Ostergaard L."/>
            <person name="Wang B."/>
            <person name="Wells R."/>
        </authorList>
    </citation>
    <scope>NUCLEOTIDE SEQUENCE [LARGE SCALE GENOMIC DNA]</scope>
    <source>
        <strain evidence="2">R-o-18</strain>
        <tissue evidence="2">Leaf</tissue>
    </source>
</reference>
<protein>
    <recommendedName>
        <fullName evidence="1">F-box domain-containing protein</fullName>
    </recommendedName>
</protein>
<keyword evidence="3" id="KW-1185">Reference proteome</keyword>
<dbReference type="InterPro" id="IPR036047">
    <property type="entry name" value="F-box-like_dom_sf"/>
</dbReference>
<feature type="domain" description="F-box" evidence="1">
    <location>
        <begin position="88"/>
        <end position="125"/>
    </location>
</feature>
<dbReference type="SMART" id="SM00579">
    <property type="entry name" value="FBD"/>
    <property type="match status" value="1"/>
</dbReference>
<evidence type="ECO:0000313" key="3">
    <source>
        <dbReference type="Proteomes" id="UP000823674"/>
    </source>
</evidence>
<proteinExistence type="predicted"/>
<dbReference type="Proteomes" id="UP000823674">
    <property type="component" value="Chromosome A04"/>
</dbReference>
<dbReference type="InterPro" id="IPR055294">
    <property type="entry name" value="FBL60-like"/>
</dbReference>
<dbReference type="PROSITE" id="PS50181">
    <property type="entry name" value="FBOX"/>
    <property type="match status" value="1"/>
</dbReference>
<comment type="caution">
    <text evidence="2">The sequence shown here is derived from an EMBL/GenBank/DDBJ whole genome shotgun (WGS) entry which is preliminary data.</text>
</comment>
<dbReference type="Gene3D" id="1.20.1280.50">
    <property type="match status" value="1"/>
</dbReference>
<accession>A0ABQ7MS92</accession>
<dbReference type="PANTHER" id="PTHR31293">
    <property type="entry name" value="RNI-LIKE SUPERFAMILY PROTEIN"/>
    <property type="match status" value="1"/>
</dbReference>
<dbReference type="Pfam" id="PF00646">
    <property type="entry name" value="F-box"/>
    <property type="match status" value="1"/>
</dbReference>
<evidence type="ECO:0000313" key="2">
    <source>
        <dbReference type="EMBL" id="KAG5401595.1"/>
    </source>
</evidence>
<dbReference type="InterPro" id="IPR001810">
    <property type="entry name" value="F-box_dom"/>
</dbReference>
<name>A0ABQ7MS92_BRACM</name>
<organism evidence="2 3">
    <name type="scientific">Brassica rapa subsp. trilocularis</name>
    <dbReference type="NCBI Taxonomy" id="1813537"/>
    <lineage>
        <taxon>Eukaryota</taxon>
        <taxon>Viridiplantae</taxon>
        <taxon>Streptophyta</taxon>
        <taxon>Embryophyta</taxon>
        <taxon>Tracheophyta</taxon>
        <taxon>Spermatophyta</taxon>
        <taxon>Magnoliopsida</taxon>
        <taxon>eudicotyledons</taxon>
        <taxon>Gunneridae</taxon>
        <taxon>Pentapetalae</taxon>
        <taxon>rosids</taxon>
        <taxon>malvids</taxon>
        <taxon>Brassicales</taxon>
        <taxon>Brassicaceae</taxon>
        <taxon>Brassiceae</taxon>
        <taxon>Brassica</taxon>
    </lineage>
</organism>
<dbReference type="SUPFAM" id="SSF81383">
    <property type="entry name" value="F-box domain"/>
    <property type="match status" value="1"/>
</dbReference>
<evidence type="ECO:0000259" key="1">
    <source>
        <dbReference type="PROSITE" id="PS50181"/>
    </source>
</evidence>
<dbReference type="InterPro" id="IPR006566">
    <property type="entry name" value="FBD"/>
</dbReference>
<dbReference type="EMBL" id="JADBGQ010000004">
    <property type="protein sequence ID" value="KAG5401595.1"/>
    <property type="molecule type" value="Genomic_DNA"/>
</dbReference>
<dbReference type="SUPFAM" id="SSF52047">
    <property type="entry name" value="RNI-like"/>
    <property type="match status" value="1"/>
</dbReference>
<sequence>MDNFARRKIIPLVERKRLIADQKKRKRIGEINKKVNLEKKNRCVLGSISDIPRHPNRLSILINFCGIGLVELNKKKRICAHRVGMGSRDLISSLPDEVLGKILSFLPTHIAASTSVLSKRWRNLLALVDKLDLSDASVGCPLGFPEFVDKTLALLKNSSLIKTFHLNCEHRHEDSRVDGWIHTALELRFLEELRLETVGMYSIETEFFTSNTLVDLTICDGFYPDGRLPPAGGVFFPALKRLSLFSVAFADCAMYDDLVLGCPVLEELFLHYPDDNNPPAWTGDVSSSSIERLTIIHHYPDYREAYEFVSFATPSLLYLDYSGYVADQYDVFHFYCKSMPVFHNLLTLSFESDKEKGWQVVPLLLNSSPNLETLVIKGLVHKVTNRCGDACICIPKKKKKEEGVPCCLSTCRVKMLTISGYLGTCRERKQISHFLGNMKCLETVKVGVEVDNQQENHVHKRYMGIINALIKLPRVSPNCQIQFF</sequence>
<dbReference type="CDD" id="cd22160">
    <property type="entry name" value="F-box_AtFBL13-like"/>
    <property type="match status" value="1"/>
</dbReference>